<organism evidence="2 3">
    <name type="scientific">Terasakiella brassicae</name>
    <dbReference type="NCBI Taxonomy" id="1634917"/>
    <lineage>
        <taxon>Bacteria</taxon>
        <taxon>Pseudomonadati</taxon>
        <taxon>Pseudomonadota</taxon>
        <taxon>Alphaproteobacteria</taxon>
        <taxon>Rhodospirillales</taxon>
        <taxon>Terasakiellaceae</taxon>
        <taxon>Terasakiella</taxon>
    </lineage>
</organism>
<dbReference type="AlphaFoldDB" id="A0A917BWM9"/>
<gene>
    <name evidence="2" type="primary">ydjP</name>
    <name evidence="2" type="ORF">GCM10011332_13220</name>
</gene>
<reference evidence="2" key="1">
    <citation type="journal article" date="2014" name="Int. J. Syst. Evol. Microbiol.">
        <title>Complete genome sequence of Corynebacterium casei LMG S-19264T (=DSM 44701T), isolated from a smear-ripened cheese.</title>
        <authorList>
            <consortium name="US DOE Joint Genome Institute (JGI-PGF)"/>
            <person name="Walter F."/>
            <person name="Albersmeier A."/>
            <person name="Kalinowski J."/>
            <person name="Ruckert C."/>
        </authorList>
    </citation>
    <scope>NUCLEOTIDE SEQUENCE</scope>
    <source>
        <strain evidence="2">CGMCC 1.15254</strain>
    </source>
</reference>
<name>A0A917BWM9_9PROT</name>
<protein>
    <submittedName>
        <fullName evidence="2">AB hydrolase superfamily protein YdjP</fullName>
    </submittedName>
</protein>
<dbReference type="PANTHER" id="PTHR43798">
    <property type="entry name" value="MONOACYLGLYCEROL LIPASE"/>
    <property type="match status" value="1"/>
</dbReference>
<reference evidence="2" key="2">
    <citation type="submission" date="2020-09" db="EMBL/GenBank/DDBJ databases">
        <authorList>
            <person name="Sun Q."/>
            <person name="Zhou Y."/>
        </authorList>
    </citation>
    <scope>NUCLEOTIDE SEQUENCE</scope>
    <source>
        <strain evidence="2">CGMCC 1.15254</strain>
    </source>
</reference>
<dbReference type="GO" id="GO:0016020">
    <property type="term" value="C:membrane"/>
    <property type="evidence" value="ECO:0007669"/>
    <property type="project" value="TreeGrafter"/>
</dbReference>
<evidence type="ECO:0000313" key="2">
    <source>
        <dbReference type="EMBL" id="GGF60794.1"/>
    </source>
</evidence>
<dbReference type="Proteomes" id="UP000632498">
    <property type="component" value="Unassembled WGS sequence"/>
</dbReference>
<keyword evidence="2" id="KW-0378">Hydrolase</keyword>
<dbReference type="Gene3D" id="3.40.50.1820">
    <property type="entry name" value="alpha/beta hydrolase"/>
    <property type="match status" value="1"/>
</dbReference>
<dbReference type="InterPro" id="IPR029058">
    <property type="entry name" value="AB_hydrolase_fold"/>
</dbReference>
<dbReference type="InterPro" id="IPR050266">
    <property type="entry name" value="AB_hydrolase_sf"/>
</dbReference>
<accession>A0A917BWM9</accession>
<proteinExistence type="predicted"/>
<feature type="domain" description="AB hydrolase-1" evidence="1">
    <location>
        <begin position="15"/>
        <end position="257"/>
    </location>
</feature>
<keyword evidence="3" id="KW-1185">Reference proteome</keyword>
<dbReference type="PANTHER" id="PTHR43798:SF33">
    <property type="entry name" value="HYDROLASE, PUTATIVE (AFU_ORTHOLOGUE AFUA_2G14860)-RELATED"/>
    <property type="match status" value="1"/>
</dbReference>
<evidence type="ECO:0000313" key="3">
    <source>
        <dbReference type="Proteomes" id="UP000632498"/>
    </source>
</evidence>
<dbReference type="InterPro" id="IPR000073">
    <property type="entry name" value="AB_hydrolase_1"/>
</dbReference>
<dbReference type="RefSeq" id="WP_188663017.1">
    <property type="nucleotide sequence ID" value="NZ_BMHV01000007.1"/>
</dbReference>
<evidence type="ECO:0000259" key="1">
    <source>
        <dbReference type="Pfam" id="PF00561"/>
    </source>
</evidence>
<dbReference type="SUPFAM" id="SSF53474">
    <property type="entry name" value="alpha/beta-Hydrolases"/>
    <property type="match status" value="1"/>
</dbReference>
<dbReference type="GO" id="GO:0016787">
    <property type="term" value="F:hydrolase activity"/>
    <property type="evidence" value="ECO:0007669"/>
    <property type="project" value="UniProtKB-KW"/>
</dbReference>
<comment type="caution">
    <text evidence="2">The sequence shown here is derived from an EMBL/GenBank/DDBJ whole genome shotgun (WGS) entry which is preliminary data.</text>
</comment>
<dbReference type="Pfam" id="PF00561">
    <property type="entry name" value="Abhydrolase_1"/>
    <property type="match status" value="1"/>
</dbReference>
<sequence length="269" mass="30814">MTNRDIYVDIQGNGPALILLHSWCGSHHDWTRIIDLLKDRFTLYTWDARGHGQSVHHGETPCTLSKMAADLNNLICDYKLDKPMVVGHSMGAFVLWQYLETYGQDSLSQIAIIDQTPKLVTDPTWPHGIYGQFDQDKSTAFINAIQNEFAENVLKLAAFGHNAKTRKKYEENSKGMQALRAYLQNLDPLPLIDIWRDLTQADFRNLLPNITLPTLLVYGTDSNYYGEAVARYMQKTLPYNQLHLIEQADHSPHLFDPGRFVDTLIKFYV</sequence>
<dbReference type="EMBL" id="BMHV01000007">
    <property type="protein sequence ID" value="GGF60794.1"/>
    <property type="molecule type" value="Genomic_DNA"/>
</dbReference>